<dbReference type="STRING" id="1302690.BUE76_15415"/>
<dbReference type="PROSITE" id="PS50893">
    <property type="entry name" value="ABC_TRANSPORTER_2"/>
    <property type="match status" value="1"/>
</dbReference>
<keyword evidence="4" id="KW-0547">Nucleotide-binding</keyword>
<evidence type="ECO:0000259" key="10">
    <source>
        <dbReference type="PROSITE" id="PS50893"/>
    </source>
</evidence>
<dbReference type="GO" id="GO:0140359">
    <property type="term" value="F:ABC-type transporter activity"/>
    <property type="evidence" value="ECO:0007669"/>
    <property type="project" value="InterPro"/>
</dbReference>
<dbReference type="RefSeq" id="WP_073041438.1">
    <property type="nucleotide sequence ID" value="NZ_FQUO01000004.1"/>
</dbReference>
<feature type="transmembrane region" description="Helical" evidence="9">
    <location>
        <begin position="159"/>
        <end position="175"/>
    </location>
</feature>
<keyword evidence="2" id="KW-0813">Transport</keyword>
<evidence type="ECO:0000256" key="9">
    <source>
        <dbReference type="SAM" id="Phobius"/>
    </source>
</evidence>
<feature type="transmembrane region" description="Helical" evidence="9">
    <location>
        <begin position="75"/>
        <end position="94"/>
    </location>
</feature>
<keyword evidence="5 12" id="KW-0067">ATP-binding</keyword>
<dbReference type="GO" id="GO:0016887">
    <property type="term" value="F:ATP hydrolysis activity"/>
    <property type="evidence" value="ECO:0007669"/>
    <property type="project" value="InterPro"/>
</dbReference>
<evidence type="ECO:0000256" key="7">
    <source>
        <dbReference type="ARBA" id="ARBA00023136"/>
    </source>
</evidence>
<evidence type="ECO:0000313" key="13">
    <source>
        <dbReference type="Proteomes" id="UP000184368"/>
    </source>
</evidence>
<evidence type="ECO:0000313" key="12">
    <source>
        <dbReference type="EMBL" id="SHF03905.1"/>
    </source>
</evidence>
<dbReference type="PROSITE" id="PS00211">
    <property type="entry name" value="ABC_TRANSPORTER_1"/>
    <property type="match status" value="1"/>
</dbReference>
<dbReference type="Gene3D" id="3.40.50.300">
    <property type="entry name" value="P-loop containing nucleotide triphosphate hydrolases"/>
    <property type="match status" value="1"/>
</dbReference>
<dbReference type="Gene3D" id="1.20.1560.10">
    <property type="entry name" value="ABC transporter type 1, transmembrane domain"/>
    <property type="match status" value="1"/>
</dbReference>
<protein>
    <recommendedName>
        <fullName evidence="8">Multidrug resistance-like ATP-binding protein MdlB</fullName>
    </recommendedName>
</protein>
<dbReference type="InterPro" id="IPR039421">
    <property type="entry name" value="Type_1_exporter"/>
</dbReference>
<keyword evidence="6 9" id="KW-1133">Transmembrane helix</keyword>
<dbReference type="InterPro" id="IPR036640">
    <property type="entry name" value="ABC1_TM_sf"/>
</dbReference>
<dbReference type="EMBL" id="FQUO01000004">
    <property type="protein sequence ID" value="SHF03905.1"/>
    <property type="molecule type" value="Genomic_DNA"/>
</dbReference>
<dbReference type="SMART" id="SM00382">
    <property type="entry name" value="AAA"/>
    <property type="match status" value="1"/>
</dbReference>
<dbReference type="GO" id="GO:0005886">
    <property type="term" value="C:plasma membrane"/>
    <property type="evidence" value="ECO:0007669"/>
    <property type="project" value="UniProtKB-SubCell"/>
</dbReference>
<dbReference type="GO" id="GO:0034040">
    <property type="term" value="F:ATPase-coupled lipid transmembrane transporter activity"/>
    <property type="evidence" value="ECO:0007669"/>
    <property type="project" value="TreeGrafter"/>
</dbReference>
<accession>A0A1M4YDU7</accession>
<dbReference type="InterPro" id="IPR017871">
    <property type="entry name" value="ABC_transporter-like_CS"/>
</dbReference>
<dbReference type="SUPFAM" id="SSF52540">
    <property type="entry name" value="P-loop containing nucleoside triphosphate hydrolases"/>
    <property type="match status" value="1"/>
</dbReference>
<proteinExistence type="predicted"/>
<evidence type="ECO:0000256" key="6">
    <source>
        <dbReference type="ARBA" id="ARBA00022989"/>
    </source>
</evidence>
<evidence type="ECO:0000256" key="1">
    <source>
        <dbReference type="ARBA" id="ARBA00004651"/>
    </source>
</evidence>
<dbReference type="InterPro" id="IPR027417">
    <property type="entry name" value="P-loop_NTPase"/>
</dbReference>
<feature type="transmembrane region" description="Helical" evidence="9">
    <location>
        <begin position="181"/>
        <end position="198"/>
    </location>
</feature>
<dbReference type="PROSITE" id="PS50929">
    <property type="entry name" value="ABC_TM1F"/>
    <property type="match status" value="1"/>
</dbReference>
<name>A0A1M4YDU7_9BACT</name>
<evidence type="ECO:0000256" key="5">
    <source>
        <dbReference type="ARBA" id="ARBA00022840"/>
    </source>
</evidence>
<dbReference type="InterPro" id="IPR011527">
    <property type="entry name" value="ABC1_TM_dom"/>
</dbReference>
<dbReference type="Pfam" id="PF00005">
    <property type="entry name" value="ABC_tran"/>
    <property type="match status" value="1"/>
</dbReference>
<dbReference type="GO" id="GO:0005524">
    <property type="term" value="F:ATP binding"/>
    <property type="evidence" value="ECO:0007669"/>
    <property type="project" value="UniProtKB-KW"/>
</dbReference>
<feature type="domain" description="ABC transmembrane type-1" evidence="11">
    <location>
        <begin position="24"/>
        <end position="320"/>
    </location>
</feature>
<dbReference type="PANTHER" id="PTHR24221">
    <property type="entry name" value="ATP-BINDING CASSETTE SUB-FAMILY B"/>
    <property type="match status" value="1"/>
</dbReference>
<evidence type="ECO:0000256" key="4">
    <source>
        <dbReference type="ARBA" id="ARBA00022741"/>
    </source>
</evidence>
<evidence type="ECO:0000256" key="3">
    <source>
        <dbReference type="ARBA" id="ARBA00022692"/>
    </source>
</evidence>
<evidence type="ECO:0000256" key="2">
    <source>
        <dbReference type="ARBA" id="ARBA00022448"/>
    </source>
</evidence>
<feature type="transmembrane region" description="Helical" evidence="9">
    <location>
        <begin position="23"/>
        <end position="45"/>
    </location>
</feature>
<dbReference type="InterPro" id="IPR003593">
    <property type="entry name" value="AAA+_ATPase"/>
</dbReference>
<evidence type="ECO:0000259" key="11">
    <source>
        <dbReference type="PROSITE" id="PS50929"/>
    </source>
</evidence>
<gene>
    <name evidence="12" type="ORF">SAMN05444008_104247</name>
</gene>
<organism evidence="12 13">
    <name type="scientific">Cnuella takakiae</name>
    <dbReference type="NCBI Taxonomy" id="1302690"/>
    <lineage>
        <taxon>Bacteria</taxon>
        <taxon>Pseudomonadati</taxon>
        <taxon>Bacteroidota</taxon>
        <taxon>Chitinophagia</taxon>
        <taxon>Chitinophagales</taxon>
        <taxon>Chitinophagaceae</taxon>
        <taxon>Cnuella</taxon>
    </lineage>
</organism>
<dbReference type="FunFam" id="3.40.50.300:FF:000604">
    <property type="entry name" value="ABC transporter B family member 28"/>
    <property type="match status" value="1"/>
</dbReference>
<feature type="domain" description="ABC transporter" evidence="10">
    <location>
        <begin position="357"/>
        <end position="592"/>
    </location>
</feature>
<dbReference type="PANTHER" id="PTHR24221:SF654">
    <property type="entry name" value="ATP-BINDING CASSETTE SUB-FAMILY B MEMBER 6"/>
    <property type="match status" value="1"/>
</dbReference>
<reference evidence="12 13" key="1">
    <citation type="submission" date="2016-11" db="EMBL/GenBank/DDBJ databases">
        <authorList>
            <person name="Jaros S."/>
            <person name="Januszkiewicz K."/>
            <person name="Wedrychowicz H."/>
        </authorList>
    </citation>
    <scope>NUCLEOTIDE SEQUENCE [LARGE SCALE GENOMIC DNA]</scope>
    <source>
        <strain evidence="12 13">DSM 26897</strain>
    </source>
</reference>
<evidence type="ECO:0000256" key="8">
    <source>
        <dbReference type="ARBA" id="ARBA00040960"/>
    </source>
</evidence>
<keyword evidence="7 9" id="KW-0472">Membrane</keyword>
<comment type="subcellular location">
    <subcellularLocation>
        <location evidence="1">Cell membrane</location>
        <topology evidence="1">Multi-pass membrane protein</topology>
    </subcellularLocation>
</comment>
<dbReference type="Pfam" id="PF00664">
    <property type="entry name" value="ABC_membrane"/>
    <property type="match status" value="1"/>
</dbReference>
<dbReference type="InterPro" id="IPR003439">
    <property type="entry name" value="ABC_transporter-like_ATP-bd"/>
</dbReference>
<keyword evidence="3 9" id="KW-0812">Transmembrane</keyword>
<dbReference type="SUPFAM" id="SSF90123">
    <property type="entry name" value="ABC transporter transmembrane region"/>
    <property type="match status" value="1"/>
</dbReference>
<keyword evidence="13" id="KW-1185">Reference proteome</keyword>
<dbReference type="AlphaFoldDB" id="A0A1M4YDU7"/>
<dbReference type="GO" id="GO:0005737">
    <property type="term" value="C:cytoplasm"/>
    <property type="evidence" value="ECO:0007669"/>
    <property type="project" value="UniProtKB-ARBA"/>
</dbReference>
<dbReference type="Proteomes" id="UP000184368">
    <property type="component" value="Unassembled WGS sequence"/>
</dbReference>
<dbReference type="OrthoDB" id="9760358at2"/>
<sequence>MIYKQENLLGYFRFYYSVVGRRLLVSIFLSICVSVLDGLGLSMFMPLLQSVSNDGNASQKSMGQLHYITDAINRLGFSITLDTVLVTLTILFAIKGAFKLLEMKYQASVVQYFMKKVRHQLVKGLENLSYRGFTELDAGLIQNSFIAEVQRMSGAVRNFLTYSQAFFMLITYVAFAMLANYQFAILLAICGGGTNLLYSSVYKKMKNASYEVSKRGTSFNSFMIQAVHHFKYLKATNYIKPYSRKLDKVIDQTEALNNKISHYNAVTTGLREPMVVMMVALVIYLQINLMGGQLGSIILSLILFYRALNYLIQMQQNWQNFLQSSGSLKSVSQIAELMKEKAEIVGTETFSGINEKISLVDVCVSYSDHRVLNKATINIPKNNTVALVGESGSGKTTLANIIIGLIKPDEGKVLLDGKPISAFNLDTYRGKVGYISQEPVIFNDDIYNNITFWDERTPENETRFWQIVELASLTDFIDKLPGKENSRLGDNGILISGGQKQRISIARELYKKAELLILDEATSALDSETELAIQENIEKLHGKYTMVVIAHRLSTIRNVDRIYLLEQGSIIESGDFTSMVKQSSKFKRMIELQGL</sequence>